<dbReference type="GO" id="GO:0019346">
    <property type="term" value="P:transsulfuration"/>
    <property type="evidence" value="ECO:0007669"/>
    <property type="project" value="InterPro"/>
</dbReference>
<evidence type="ECO:0000256" key="8">
    <source>
        <dbReference type="PIRSR" id="PIRSR001434-2"/>
    </source>
</evidence>
<comment type="catalytic activity">
    <reaction evidence="6">
        <text>L,L-cystathionine + H2O = L-homocysteine + pyruvate + NH4(+)</text>
        <dbReference type="Rhea" id="RHEA:13965"/>
        <dbReference type="ChEBI" id="CHEBI:15361"/>
        <dbReference type="ChEBI" id="CHEBI:15377"/>
        <dbReference type="ChEBI" id="CHEBI:28938"/>
        <dbReference type="ChEBI" id="CHEBI:58161"/>
        <dbReference type="ChEBI" id="CHEBI:58199"/>
    </reaction>
</comment>
<protein>
    <submittedName>
        <fullName evidence="10">Cystathionine beta-lyase</fullName>
        <ecNumber evidence="10">4.4.1.8</ecNumber>
    </submittedName>
</protein>
<comment type="pathway">
    <text evidence="5">Amino-acid biosynthesis; L-methionine biosynthesis via de novo pathway; L-homocysteine from L-cystathionine: step 1/1.</text>
</comment>
<dbReference type="InterPro" id="IPR054542">
    <property type="entry name" value="Cys_met_metab_PP"/>
</dbReference>
<dbReference type="InterPro" id="IPR000277">
    <property type="entry name" value="Cys/Met-Metab_PyrdxlP-dep_enz"/>
</dbReference>
<dbReference type="HOGENOM" id="CLU_018986_5_1_4"/>
<dbReference type="GeneID" id="76461894"/>
<evidence type="ECO:0000256" key="1">
    <source>
        <dbReference type="ARBA" id="ARBA00001933"/>
    </source>
</evidence>
<dbReference type="InterPro" id="IPR015424">
    <property type="entry name" value="PyrdxlP-dep_Trfase"/>
</dbReference>
<dbReference type="PANTHER" id="PTHR43500:SF1">
    <property type="entry name" value="CYSTATHIONINE BETA-LYASE-RELATED"/>
    <property type="match status" value="1"/>
</dbReference>
<dbReference type="InterPro" id="IPR015422">
    <property type="entry name" value="PyrdxlP-dep_Trfase_small"/>
</dbReference>
<comment type="cofactor">
    <cofactor evidence="1 9">
        <name>pyridoxal 5'-phosphate</name>
        <dbReference type="ChEBI" id="CHEBI:597326"/>
    </cofactor>
</comment>
<keyword evidence="11" id="KW-1185">Reference proteome</keyword>
<dbReference type="InterPro" id="IPR015421">
    <property type="entry name" value="PyrdxlP-dep_Trfase_major"/>
</dbReference>
<dbReference type="RefSeq" id="WP_011811190.1">
    <property type="nucleotide sequence ID" value="NC_008786.1"/>
</dbReference>
<evidence type="ECO:0000256" key="6">
    <source>
        <dbReference type="ARBA" id="ARBA00047517"/>
    </source>
</evidence>
<dbReference type="EMBL" id="CP000542">
    <property type="protein sequence ID" value="ABM59198.1"/>
    <property type="molecule type" value="Genomic_DNA"/>
</dbReference>
<dbReference type="Gene3D" id="3.90.1150.10">
    <property type="entry name" value="Aspartate Aminotransferase, domain 1"/>
    <property type="match status" value="1"/>
</dbReference>
<dbReference type="PIRSF" id="PIRSF001434">
    <property type="entry name" value="CGS"/>
    <property type="match status" value="1"/>
</dbReference>
<dbReference type="PROSITE" id="PS00868">
    <property type="entry name" value="CYS_MET_METAB_PP"/>
    <property type="match status" value="1"/>
</dbReference>
<evidence type="ECO:0000256" key="2">
    <source>
        <dbReference type="ARBA" id="ARBA00009077"/>
    </source>
</evidence>
<evidence type="ECO:0000256" key="4">
    <source>
        <dbReference type="ARBA" id="ARBA00023239"/>
    </source>
</evidence>
<dbReference type="STRING" id="391735.Veis_3477"/>
<dbReference type="FunFam" id="3.40.640.10:FF:000046">
    <property type="entry name" value="Cystathionine gamma-lyase"/>
    <property type="match status" value="1"/>
</dbReference>
<evidence type="ECO:0000256" key="3">
    <source>
        <dbReference type="ARBA" id="ARBA00022898"/>
    </source>
</evidence>
<name>A1WNJ1_VEREI</name>
<dbReference type="AlphaFoldDB" id="A1WNJ1"/>
<organism evidence="10 11">
    <name type="scientific">Verminephrobacter eiseniae (strain EF01-2)</name>
    <dbReference type="NCBI Taxonomy" id="391735"/>
    <lineage>
        <taxon>Bacteria</taxon>
        <taxon>Pseudomonadati</taxon>
        <taxon>Pseudomonadota</taxon>
        <taxon>Betaproteobacteria</taxon>
        <taxon>Burkholderiales</taxon>
        <taxon>Comamonadaceae</taxon>
        <taxon>Verminephrobacter</taxon>
    </lineage>
</organism>
<evidence type="ECO:0000313" key="11">
    <source>
        <dbReference type="Proteomes" id="UP000000374"/>
    </source>
</evidence>
<dbReference type="NCBIfam" id="TIGR01324">
    <property type="entry name" value="cysta_beta_ly_B"/>
    <property type="match status" value="1"/>
</dbReference>
<evidence type="ECO:0000256" key="7">
    <source>
        <dbReference type="ARBA" id="ARBA00047625"/>
    </source>
</evidence>
<dbReference type="CDD" id="cd00614">
    <property type="entry name" value="CGS_like"/>
    <property type="match status" value="1"/>
</dbReference>
<dbReference type="GO" id="GO:0019450">
    <property type="term" value="P:L-cysteine catabolic process to pyruvate"/>
    <property type="evidence" value="ECO:0007669"/>
    <property type="project" value="TreeGrafter"/>
</dbReference>
<dbReference type="EC" id="4.4.1.8" evidence="10"/>
<dbReference type="Proteomes" id="UP000000374">
    <property type="component" value="Chromosome"/>
</dbReference>
<dbReference type="eggNOG" id="COG0626">
    <property type="taxonomic scope" value="Bacteria"/>
</dbReference>
<keyword evidence="4 10" id="KW-0456">Lyase</keyword>
<dbReference type="Gene3D" id="3.40.640.10">
    <property type="entry name" value="Type I PLP-dependent aspartate aminotransferase-like (Major domain)"/>
    <property type="match status" value="1"/>
</dbReference>
<evidence type="ECO:0000313" key="10">
    <source>
        <dbReference type="EMBL" id="ABM59198.1"/>
    </source>
</evidence>
<accession>A1WNJ1</accession>
<evidence type="ECO:0000256" key="9">
    <source>
        <dbReference type="RuleBase" id="RU362118"/>
    </source>
</evidence>
<evidence type="ECO:0000256" key="5">
    <source>
        <dbReference type="ARBA" id="ARBA00046315"/>
    </source>
</evidence>
<dbReference type="OrthoDB" id="9805807at2"/>
<dbReference type="GO" id="GO:0047804">
    <property type="term" value="F:cysteine-S-conjugate beta-lyase activity"/>
    <property type="evidence" value="ECO:0007669"/>
    <property type="project" value="UniProtKB-EC"/>
</dbReference>
<proteinExistence type="inferred from homology"/>
<dbReference type="KEGG" id="vei:Veis_3477"/>
<comment type="catalytic activity">
    <reaction evidence="7">
        <text>an S-substituted L-cysteine + H2O = a thiol + pyruvate + NH4(+)</text>
        <dbReference type="Rhea" id="RHEA:18121"/>
        <dbReference type="ChEBI" id="CHEBI:15361"/>
        <dbReference type="ChEBI" id="CHEBI:15377"/>
        <dbReference type="ChEBI" id="CHEBI:28938"/>
        <dbReference type="ChEBI" id="CHEBI:29256"/>
        <dbReference type="ChEBI" id="CHEBI:58717"/>
        <dbReference type="EC" id="4.4.1.13"/>
    </reaction>
</comment>
<comment type="similarity">
    <text evidence="2 9">Belongs to the trans-sulfuration enzymes family.</text>
</comment>
<dbReference type="Pfam" id="PF01053">
    <property type="entry name" value="Cys_Met_Meta_PP"/>
    <property type="match status" value="1"/>
</dbReference>
<gene>
    <name evidence="10" type="ordered locus">Veis_3477</name>
</gene>
<feature type="modified residue" description="N6-(pyridoxal phosphate)lysine" evidence="8">
    <location>
        <position position="209"/>
    </location>
</feature>
<sequence>MPLHLDTRLAHCGRPALNAESGPVNTPVVRTSTVRFQSIAAMQAQVGKRASGQPVSTYGRHGMDTQRALEQALCELEGGTRAWLTPSGLAAISLSLLALTAPGDHVLVTDSVYQPVRKLDAGHLARMGVQVGYFDPSTQPIEDCLQPHTRVVYVETPGSLLFEMIDLVPIVAICNARGISVVADNTWASGYWFNPLALGADISLMAGTKYIGGHSDLMQGVIVTQDAAHAAQLTKTYDALGLAVSPDEAYLALRGLRTLAVRMQQHQHNALAVAQWLAAHPKVERVYCPALATDPGNALWRRDFRGANGLLSVQFRDCSEARLFAIADALVLFDIGASWGGYESLVLPATCEKLSAHRSWHGAAGVLRLHVGLENCADLIADLEQAIAGVLGP</sequence>
<keyword evidence="3 8" id="KW-0663">Pyridoxal phosphate</keyword>
<dbReference type="SUPFAM" id="SSF53383">
    <property type="entry name" value="PLP-dependent transferases"/>
    <property type="match status" value="1"/>
</dbReference>
<dbReference type="PANTHER" id="PTHR43500">
    <property type="entry name" value="CYSTATHIONINE BETA-LYASE-RELATED"/>
    <property type="match status" value="1"/>
</dbReference>
<dbReference type="GO" id="GO:0030170">
    <property type="term" value="F:pyridoxal phosphate binding"/>
    <property type="evidence" value="ECO:0007669"/>
    <property type="project" value="InterPro"/>
</dbReference>
<reference evidence="11" key="1">
    <citation type="submission" date="2006-12" db="EMBL/GenBank/DDBJ databases">
        <title>Complete sequence of chromosome 1 of Verminephrobacter eiseniae EF01-2.</title>
        <authorList>
            <person name="Copeland A."/>
            <person name="Lucas S."/>
            <person name="Lapidus A."/>
            <person name="Barry K."/>
            <person name="Detter J.C."/>
            <person name="Glavina del Rio T."/>
            <person name="Dalin E."/>
            <person name="Tice H."/>
            <person name="Pitluck S."/>
            <person name="Chertkov O."/>
            <person name="Brettin T."/>
            <person name="Bruce D."/>
            <person name="Han C."/>
            <person name="Tapia R."/>
            <person name="Gilna P."/>
            <person name="Schmutz J."/>
            <person name="Larimer F."/>
            <person name="Land M."/>
            <person name="Hauser L."/>
            <person name="Kyrpides N."/>
            <person name="Kim E."/>
            <person name="Stahl D."/>
            <person name="Richardson P."/>
        </authorList>
    </citation>
    <scope>NUCLEOTIDE SEQUENCE [LARGE SCALE GENOMIC DNA]</scope>
    <source>
        <strain evidence="11">EF01-2</strain>
    </source>
</reference>
<dbReference type="InterPro" id="IPR006233">
    <property type="entry name" value="Cys_b_lyase_bac"/>
</dbReference>